<accession>A0ABX4MCB1</accession>
<comment type="caution">
    <text evidence="3">The sequence shown here is derived from an EMBL/GenBank/DDBJ whole genome shotgun (WGS) entry which is preliminary data.</text>
</comment>
<dbReference type="Pfam" id="PF07332">
    <property type="entry name" value="Phage_holin_3_6"/>
    <property type="match status" value="1"/>
</dbReference>
<sequence length="156" mass="15716">MSQQAQQPKQPPTASSSSASATAQPTLAELVTRISDNVSALVHGEIDLAKAKGKRMATTMGVGGALVAVAGVVALYGVGFLLGAIVELIALALPLWAAKLIVAVVLLLVAGIAALLGAKRLQAAKADMPDPKGALQHDLNTVKSAAATGFEKGSQQ</sequence>
<dbReference type="EMBL" id="MTPX02000032">
    <property type="protein sequence ID" value="PHP53102.1"/>
    <property type="molecule type" value="Genomic_DNA"/>
</dbReference>
<keyword evidence="4" id="KW-1185">Reference proteome</keyword>
<gene>
    <name evidence="3" type="ORF">BW737_004980</name>
</gene>
<dbReference type="RefSeq" id="WP_086615465.1">
    <property type="nucleotide sequence ID" value="NZ_MTPX02000032.1"/>
</dbReference>
<name>A0ABX4MCB1_9ACTO</name>
<keyword evidence="2" id="KW-0812">Transmembrane</keyword>
<protein>
    <submittedName>
        <fullName evidence="3">Phage holin family protein</fullName>
    </submittedName>
</protein>
<dbReference type="InterPro" id="IPR009937">
    <property type="entry name" value="Phage_holin_3_6"/>
</dbReference>
<dbReference type="Proteomes" id="UP000194577">
    <property type="component" value="Unassembled WGS sequence"/>
</dbReference>
<feature type="transmembrane region" description="Helical" evidence="2">
    <location>
        <begin position="96"/>
        <end position="118"/>
    </location>
</feature>
<evidence type="ECO:0000256" key="2">
    <source>
        <dbReference type="SAM" id="Phobius"/>
    </source>
</evidence>
<keyword evidence="2" id="KW-0472">Membrane</keyword>
<proteinExistence type="predicted"/>
<organism evidence="3 4">
    <name type="scientific">Actinomyces ruminis</name>
    <dbReference type="NCBI Taxonomy" id="1937003"/>
    <lineage>
        <taxon>Bacteria</taxon>
        <taxon>Bacillati</taxon>
        <taxon>Actinomycetota</taxon>
        <taxon>Actinomycetes</taxon>
        <taxon>Actinomycetales</taxon>
        <taxon>Actinomycetaceae</taxon>
        <taxon>Actinomyces</taxon>
    </lineage>
</organism>
<feature type="region of interest" description="Disordered" evidence="1">
    <location>
        <begin position="1"/>
        <end position="21"/>
    </location>
</feature>
<reference evidence="3 4" key="1">
    <citation type="submission" date="2017-10" db="EMBL/GenBank/DDBJ databases">
        <title>Draft genome sequence of cellulolytic Actinomyces sp CtC72 isolated from cattle rumen fluid.</title>
        <authorList>
            <person name="Joshi A.J."/>
            <person name="Vasudevan G."/>
            <person name="Lanjekar V.B."/>
            <person name="Hivarkar S."/>
            <person name="Engineer A."/>
            <person name="Pore S.D."/>
            <person name="Dhakephalkar P.K."/>
            <person name="Dagar S."/>
        </authorList>
    </citation>
    <scope>NUCLEOTIDE SEQUENCE [LARGE SCALE GENOMIC DNA]</scope>
    <source>
        <strain evidence="4">CtC72</strain>
    </source>
</reference>
<keyword evidence="2" id="KW-1133">Transmembrane helix</keyword>
<evidence type="ECO:0000256" key="1">
    <source>
        <dbReference type="SAM" id="MobiDB-lite"/>
    </source>
</evidence>
<evidence type="ECO:0000313" key="4">
    <source>
        <dbReference type="Proteomes" id="UP000194577"/>
    </source>
</evidence>
<evidence type="ECO:0000313" key="3">
    <source>
        <dbReference type="EMBL" id="PHP53102.1"/>
    </source>
</evidence>
<feature type="transmembrane region" description="Helical" evidence="2">
    <location>
        <begin position="62"/>
        <end position="90"/>
    </location>
</feature>